<keyword evidence="3" id="KW-1185">Reference proteome</keyword>
<proteinExistence type="predicted"/>
<accession>A0A8T1NZS7</accession>
<dbReference type="PANTHER" id="PTHR33870">
    <property type="entry name" value="CARDIOMYOPATHY-ASSOCIATED PROTEIN"/>
    <property type="match status" value="1"/>
</dbReference>
<dbReference type="Proteomes" id="UP000811609">
    <property type="component" value="Chromosome 11"/>
</dbReference>
<protein>
    <submittedName>
        <fullName evidence="2">Uncharacterized protein</fullName>
    </submittedName>
</protein>
<reference evidence="2" key="1">
    <citation type="submission" date="2020-12" db="EMBL/GenBank/DDBJ databases">
        <title>WGS assembly of Carya illinoinensis cv. Pawnee.</title>
        <authorList>
            <person name="Platts A."/>
            <person name="Shu S."/>
            <person name="Wright S."/>
            <person name="Barry K."/>
            <person name="Edger P."/>
            <person name="Pires J.C."/>
            <person name="Schmutz J."/>
        </authorList>
    </citation>
    <scope>NUCLEOTIDE SEQUENCE</scope>
    <source>
        <tissue evidence="2">Leaf</tissue>
    </source>
</reference>
<feature type="compositionally biased region" description="Basic and acidic residues" evidence="1">
    <location>
        <begin position="1"/>
        <end position="15"/>
    </location>
</feature>
<dbReference type="AlphaFoldDB" id="A0A8T1NZS7"/>
<evidence type="ECO:0000256" key="1">
    <source>
        <dbReference type="SAM" id="MobiDB-lite"/>
    </source>
</evidence>
<feature type="region of interest" description="Disordered" evidence="1">
    <location>
        <begin position="1"/>
        <end position="74"/>
    </location>
</feature>
<sequence>MSHDDESDAVSERSRKSNNANVESDEESEIHGDKEDGIDENEDDKEEAQGGKEDESKSAIKWTEDDQKNLMDLGTSELERNLHLENFIARRRSRKNMRLMAEKNLI</sequence>
<gene>
    <name evidence="2" type="ORF">CIPAW_11G022800</name>
</gene>
<feature type="compositionally biased region" description="Basic and acidic residues" evidence="1">
    <location>
        <begin position="47"/>
        <end position="69"/>
    </location>
</feature>
<dbReference type="PANTHER" id="PTHR33870:SF4">
    <property type="entry name" value="CARDIOMYOPATHY-ASSOCIATED PROTEIN"/>
    <property type="match status" value="1"/>
</dbReference>
<name>A0A8T1NZS7_CARIL</name>
<evidence type="ECO:0000313" key="2">
    <source>
        <dbReference type="EMBL" id="KAG6635141.1"/>
    </source>
</evidence>
<comment type="caution">
    <text evidence="2">The sequence shown here is derived from an EMBL/GenBank/DDBJ whole genome shotgun (WGS) entry which is preliminary data.</text>
</comment>
<dbReference type="EMBL" id="CM031819">
    <property type="protein sequence ID" value="KAG6635141.1"/>
    <property type="molecule type" value="Genomic_DNA"/>
</dbReference>
<feature type="compositionally biased region" description="Acidic residues" evidence="1">
    <location>
        <begin position="36"/>
        <end position="46"/>
    </location>
</feature>
<evidence type="ECO:0000313" key="3">
    <source>
        <dbReference type="Proteomes" id="UP000811609"/>
    </source>
</evidence>
<organism evidence="2 3">
    <name type="scientific">Carya illinoinensis</name>
    <name type="common">Pecan</name>
    <dbReference type="NCBI Taxonomy" id="32201"/>
    <lineage>
        <taxon>Eukaryota</taxon>
        <taxon>Viridiplantae</taxon>
        <taxon>Streptophyta</taxon>
        <taxon>Embryophyta</taxon>
        <taxon>Tracheophyta</taxon>
        <taxon>Spermatophyta</taxon>
        <taxon>Magnoliopsida</taxon>
        <taxon>eudicotyledons</taxon>
        <taxon>Gunneridae</taxon>
        <taxon>Pentapetalae</taxon>
        <taxon>rosids</taxon>
        <taxon>fabids</taxon>
        <taxon>Fagales</taxon>
        <taxon>Juglandaceae</taxon>
        <taxon>Carya</taxon>
    </lineage>
</organism>